<name>A0A6J6G3S3_9ZZZZ</name>
<organism evidence="2">
    <name type="scientific">freshwater metagenome</name>
    <dbReference type="NCBI Taxonomy" id="449393"/>
    <lineage>
        <taxon>unclassified sequences</taxon>
        <taxon>metagenomes</taxon>
        <taxon>ecological metagenomes</taxon>
    </lineage>
</organism>
<accession>A0A6J6G3S3</accession>
<gene>
    <name evidence="2" type="ORF">UFOPK1493_03895</name>
</gene>
<evidence type="ECO:0000259" key="1">
    <source>
        <dbReference type="Pfam" id="PF12680"/>
    </source>
</evidence>
<reference evidence="2" key="1">
    <citation type="submission" date="2020-05" db="EMBL/GenBank/DDBJ databases">
        <authorList>
            <person name="Chiriac C."/>
            <person name="Salcher M."/>
            <person name="Ghai R."/>
            <person name="Kavagutti S V."/>
        </authorList>
    </citation>
    <scope>NUCLEOTIDE SEQUENCE</scope>
</reference>
<dbReference type="Pfam" id="PF12680">
    <property type="entry name" value="SnoaL_2"/>
    <property type="match status" value="2"/>
</dbReference>
<feature type="domain" description="SnoaL-like" evidence="1">
    <location>
        <begin position="5"/>
        <end position="105"/>
    </location>
</feature>
<dbReference type="SUPFAM" id="SSF54427">
    <property type="entry name" value="NTF2-like"/>
    <property type="match status" value="2"/>
</dbReference>
<dbReference type="EMBL" id="CAEZSR010000254">
    <property type="protein sequence ID" value="CAB4593903.1"/>
    <property type="molecule type" value="Genomic_DNA"/>
</dbReference>
<protein>
    <submittedName>
        <fullName evidence="2">Unannotated protein</fullName>
    </submittedName>
</protein>
<sequence length="262" mass="29534">MNTLRRFGAVEDDQKYTRLVELFADDAVYYDPFFGPQRGRDAIRGFMEHMEQMVPASGATFLDWQVEADRVVGFATWIMQVRAGDAVHDIPGQSLYRLNDAGQVTFVCDYLDARAYRGLRGDAKRPDYASAAGLSAGWDNASGPALDVVRRFWSIQDTGRYAELGELFTDDAVFTDLLYGRMEGHQAVVDYLVKMQSEMPARGIRFELVDAAGDETVAWSQWWCHFPNGSIPGWTLHTVRGDRFTLDADYFDTVAADGLRPR</sequence>
<dbReference type="AlphaFoldDB" id="A0A6J6G3S3"/>
<evidence type="ECO:0000313" key="2">
    <source>
        <dbReference type="EMBL" id="CAB4593903.1"/>
    </source>
</evidence>
<feature type="domain" description="SnoaL-like" evidence="1">
    <location>
        <begin position="149"/>
        <end position="244"/>
    </location>
</feature>
<dbReference type="InterPro" id="IPR032710">
    <property type="entry name" value="NTF2-like_dom_sf"/>
</dbReference>
<proteinExistence type="predicted"/>
<dbReference type="Gene3D" id="3.10.450.50">
    <property type="match status" value="2"/>
</dbReference>
<dbReference type="InterPro" id="IPR037401">
    <property type="entry name" value="SnoaL-like"/>
</dbReference>